<name>A0A1H2A716_9MICC</name>
<protein>
    <submittedName>
        <fullName evidence="1">Uncharacterized protein</fullName>
    </submittedName>
</protein>
<accession>A0A1H2A716</accession>
<evidence type="ECO:0000313" key="1">
    <source>
        <dbReference type="EMBL" id="SDT41679.1"/>
    </source>
</evidence>
<proteinExistence type="predicted"/>
<gene>
    <name evidence="1" type="ORF">SAMN04489743_2820</name>
</gene>
<dbReference type="SUPFAM" id="SSF54060">
    <property type="entry name" value="His-Me finger endonucleases"/>
    <property type="match status" value="1"/>
</dbReference>
<dbReference type="RefSeq" id="WP_091721291.1">
    <property type="nucleotide sequence ID" value="NZ_LT629779.1"/>
</dbReference>
<dbReference type="AlphaFoldDB" id="A0A1H2A716"/>
<dbReference type="Proteomes" id="UP000198751">
    <property type="component" value="Chromosome I"/>
</dbReference>
<dbReference type="InterPro" id="IPR044925">
    <property type="entry name" value="His-Me_finger_sf"/>
</dbReference>
<dbReference type="OrthoDB" id="3732358at2"/>
<evidence type="ECO:0000313" key="2">
    <source>
        <dbReference type="Proteomes" id="UP000198751"/>
    </source>
</evidence>
<keyword evidence="2" id="KW-1185">Reference proteome</keyword>
<organism evidence="1 2">
    <name type="scientific">Pseudarthrobacter equi</name>
    <dbReference type="NCBI Taxonomy" id="728066"/>
    <lineage>
        <taxon>Bacteria</taxon>
        <taxon>Bacillati</taxon>
        <taxon>Actinomycetota</taxon>
        <taxon>Actinomycetes</taxon>
        <taxon>Micrococcales</taxon>
        <taxon>Micrococcaceae</taxon>
        <taxon>Pseudarthrobacter</taxon>
    </lineage>
</organism>
<dbReference type="EMBL" id="LT629779">
    <property type="protein sequence ID" value="SDT41679.1"/>
    <property type="molecule type" value="Genomic_DNA"/>
</dbReference>
<sequence length="255" mass="28307">MSKSTPTAKVYANGLTAVQRAAKRHFTNNPDNDQLDTRVIDAKSFLTMVPAFLNTLTRPKLDAIYRATFNGVTDWDACVQWADDPADDGYAPSNAVRRLWKQFAGWEVPKGMRVHHSCHIPSECADGIFCTHRACVNPLHLYLTTPKGLTSKSHNAKLGKGKKLPEYMLTWTVCKYGHDTVPGKACTKCNAIRQANFRTNAAARRAEREAALAAELAAELDRDLFDELVTPDASELTALGYWVTKPKTKRAKKAD</sequence>
<reference evidence="2" key="1">
    <citation type="submission" date="2016-10" db="EMBL/GenBank/DDBJ databases">
        <authorList>
            <person name="Varghese N."/>
            <person name="Submissions S."/>
        </authorList>
    </citation>
    <scope>NUCLEOTIDE SEQUENCE [LARGE SCALE GENOMIC DNA]</scope>
    <source>
        <strain evidence="2">IMMIB L-1606</strain>
    </source>
</reference>